<reference evidence="1 2" key="1">
    <citation type="submission" date="2014-11" db="EMBL/GenBank/DDBJ databases">
        <title>Complete genome sequence and analysis of Lactobacillus hokkaidonensis LOOC260T.</title>
        <authorList>
            <person name="Tanizawa Y."/>
            <person name="Tohno M."/>
            <person name="Kaminuma E."/>
            <person name="Nakamura Y."/>
            <person name="Arita M."/>
        </authorList>
    </citation>
    <scope>NUCLEOTIDE SEQUENCE [LARGE SCALE GENOMIC DNA]</scope>
    <source>
        <strain evidence="1 2">LOOC260</strain>
    </source>
</reference>
<dbReference type="EMBL" id="AP014680">
    <property type="protein sequence ID" value="BAP85839.1"/>
    <property type="molecule type" value="Genomic_DNA"/>
</dbReference>
<organism evidence="1 2">
    <name type="scientific">Paucilactobacillus hokkaidonensis JCM 18461</name>
    <dbReference type="NCBI Taxonomy" id="1291742"/>
    <lineage>
        <taxon>Bacteria</taxon>
        <taxon>Bacillati</taxon>
        <taxon>Bacillota</taxon>
        <taxon>Bacilli</taxon>
        <taxon>Lactobacillales</taxon>
        <taxon>Lactobacillaceae</taxon>
        <taxon>Paucilactobacillus</taxon>
    </lineage>
</organism>
<dbReference type="AlphaFoldDB" id="A0A0A1GY63"/>
<dbReference type="RefSeq" id="WP_041093751.1">
    <property type="nucleotide sequence ID" value="NZ_AP014680.1"/>
</dbReference>
<sequence>MNKIILKADLTEKQKEQVILEFSKTWKNVESINCQTCKDGTITNYNINYVCDEKGRSGTIKEVNLIFN</sequence>
<evidence type="ECO:0000313" key="1">
    <source>
        <dbReference type="EMBL" id="BAP85839.1"/>
    </source>
</evidence>
<protein>
    <submittedName>
        <fullName evidence="1">Uncharacterized protein</fullName>
    </submittedName>
</protein>
<dbReference type="Proteomes" id="UP000031620">
    <property type="component" value="Chromosome"/>
</dbReference>
<evidence type="ECO:0000313" key="2">
    <source>
        <dbReference type="Proteomes" id="UP000031620"/>
    </source>
</evidence>
<accession>A0A0A1GY63</accession>
<proteinExistence type="predicted"/>
<gene>
    <name evidence="1" type="ORF">LOOC260_113030</name>
</gene>
<dbReference type="KEGG" id="lho:LOOC260_113030"/>
<name>A0A0A1GY63_9LACO</name>
<dbReference type="HOGENOM" id="CLU_2788646_0_0_9"/>